<feature type="domain" description="MATH" evidence="1">
    <location>
        <begin position="96"/>
        <end position="197"/>
    </location>
</feature>
<dbReference type="OrthoDB" id="688873at2759"/>
<dbReference type="InterPro" id="IPR045005">
    <property type="entry name" value="BPM1-6"/>
</dbReference>
<dbReference type="InterPro" id="IPR008974">
    <property type="entry name" value="TRAF-like"/>
</dbReference>
<accession>A0A835DWU0</accession>
<dbReference type="GO" id="GO:0016567">
    <property type="term" value="P:protein ubiquitination"/>
    <property type="evidence" value="ECO:0007669"/>
    <property type="project" value="InterPro"/>
</dbReference>
<evidence type="ECO:0000313" key="3">
    <source>
        <dbReference type="Proteomes" id="UP000636709"/>
    </source>
</evidence>
<dbReference type="InterPro" id="IPR002083">
    <property type="entry name" value="MATH/TRAF_dom"/>
</dbReference>
<dbReference type="AlphaFoldDB" id="A0A835DWU0"/>
<keyword evidence="3" id="KW-1185">Reference proteome</keyword>
<reference evidence="2" key="1">
    <citation type="submission" date="2020-07" db="EMBL/GenBank/DDBJ databases">
        <title>Genome sequence and genetic diversity analysis of an under-domesticated orphan crop, white fonio (Digitaria exilis).</title>
        <authorList>
            <person name="Bennetzen J.L."/>
            <person name="Chen S."/>
            <person name="Ma X."/>
            <person name="Wang X."/>
            <person name="Yssel A.E.J."/>
            <person name="Chaluvadi S.R."/>
            <person name="Johnson M."/>
            <person name="Gangashetty P."/>
            <person name="Hamidou F."/>
            <person name="Sanogo M.D."/>
            <person name="Zwaenepoel A."/>
            <person name="Wallace J."/>
            <person name="Van De Peer Y."/>
            <person name="Van Deynze A."/>
        </authorList>
    </citation>
    <scope>NUCLEOTIDE SEQUENCE</scope>
    <source>
        <tissue evidence="2">Leaves</tissue>
    </source>
</reference>
<evidence type="ECO:0000313" key="2">
    <source>
        <dbReference type="EMBL" id="KAF8655417.1"/>
    </source>
</evidence>
<evidence type="ECO:0000259" key="1">
    <source>
        <dbReference type="PROSITE" id="PS50144"/>
    </source>
</evidence>
<dbReference type="CDD" id="cd00121">
    <property type="entry name" value="MATH"/>
    <property type="match status" value="1"/>
</dbReference>
<dbReference type="PROSITE" id="PS50144">
    <property type="entry name" value="MATH"/>
    <property type="match status" value="1"/>
</dbReference>
<organism evidence="2 3">
    <name type="scientific">Digitaria exilis</name>
    <dbReference type="NCBI Taxonomy" id="1010633"/>
    <lineage>
        <taxon>Eukaryota</taxon>
        <taxon>Viridiplantae</taxon>
        <taxon>Streptophyta</taxon>
        <taxon>Embryophyta</taxon>
        <taxon>Tracheophyta</taxon>
        <taxon>Spermatophyta</taxon>
        <taxon>Magnoliopsida</taxon>
        <taxon>Liliopsida</taxon>
        <taxon>Poales</taxon>
        <taxon>Poaceae</taxon>
        <taxon>PACMAD clade</taxon>
        <taxon>Panicoideae</taxon>
        <taxon>Panicodae</taxon>
        <taxon>Paniceae</taxon>
        <taxon>Anthephorinae</taxon>
        <taxon>Digitaria</taxon>
    </lineage>
</organism>
<gene>
    <name evidence="2" type="ORF">HU200_061160</name>
</gene>
<dbReference type="PANTHER" id="PTHR26379:SF187">
    <property type="entry name" value="OS07G0655300 PROTEIN"/>
    <property type="match status" value="1"/>
</dbReference>
<dbReference type="Proteomes" id="UP000636709">
    <property type="component" value="Unassembled WGS sequence"/>
</dbReference>
<comment type="caution">
    <text evidence="2">The sequence shown here is derived from an EMBL/GenBank/DDBJ whole genome shotgun (WGS) entry which is preliminary data.</text>
</comment>
<dbReference type="EMBL" id="JACEFO010002588">
    <property type="protein sequence ID" value="KAF8655417.1"/>
    <property type="molecule type" value="Genomic_DNA"/>
</dbReference>
<dbReference type="Gene3D" id="2.60.210.10">
    <property type="entry name" value="Apoptosis, Tumor Necrosis Factor Receptor Associated Protein 2, Chain A"/>
    <property type="match status" value="1"/>
</dbReference>
<proteinExistence type="predicted"/>
<sequence>MNTIKGPAGRLLSTLPTFLAGKTTRTLGGALKLRRPPPLPHLHPTSRRAAFFSTYHPSSSTSTTTASKTLLAAASAAAHQGPVTTTMSRSTPETSRGRHVFEIDGYSLSKGLGVGKFIQSGTFSVGGYDWCIQYYPAGVADYSDDVSYDRAPDAGDEDEEEGDDEERYVSVFLALVSKDAPQVLLCTNNKGHRKRMC</sequence>
<dbReference type="Pfam" id="PF22486">
    <property type="entry name" value="MATH_2"/>
    <property type="match status" value="1"/>
</dbReference>
<dbReference type="PANTHER" id="PTHR26379">
    <property type="entry name" value="BTB/POZ AND MATH DOMAIN-CONTAINING PROTEIN 1"/>
    <property type="match status" value="1"/>
</dbReference>
<dbReference type="SUPFAM" id="SSF49599">
    <property type="entry name" value="TRAF domain-like"/>
    <property type="match status" value="1"/>
</dbReference>
<protein>
    <recommendedName>
        <fullName evidence="1">MATH domain-containing protein</fullName>
    </recommendedName>
</protein>
<name>A0A835DWU0_9POAL</name>